<accession>A0A0P9DAY0</accession>
<dbReference type="AlphaFoldDB" id="A0A0P9DAY0"/>
<keyword evidence="2" id="KW-1185">Reference proteome</keyword>
<dbReference type="EMBL" id="LJCR01000015">
    <property type="protein sequence ID" value="KPV54800.1"/>
    <property type="molecule type" value="Genomic_DNA"/>
</dbReference>
<evidence type="ECO:0000313" key="2">
    <source>
        <dbReference type="Proteomes" id="UP000050509"/>
    </source>
</evidence>
<protein>
    <submittedName>
        <fullName evidence="1">Uncharacterized protein</fullName>
    </submittedName>
</protein>
<proteinExistence type="predicted"/>
<gene>
    <name evidence="1" type="ORF">SE17_01500</name>
</gene>
<sequence length="122" mass="13230">MSLPAFSVRQSDDGIWLLAVQLAPADQARLDAARPSPRDLCCQAQHALAQAQYGSRIYPERTAVDVYISDTPGVLDGPSVLLDGPAALWFVSHAQPADVRAFLQTAKRLIITRLPCETHHAA</sequence>
<reference evidence="1 2" key="1">
    <citation type="submission" date="2015-09" db="EMBL/GenBank/DDBJ databases">
        <title>Draft genome sequence of Kouleothrix aurantiaca JCM 19913.</title>
        <authorList>
            <person name="Hemp J."/>
        </authorList>
    </citation>
    <scope>NUCLEOTIDE SEQUENCE [LARGE SCALE GENOMIC DNA]</scope>
    <source>
        <strain evidence="1 2">COM-B</strain>
    </source>
</reference>
<organism evidence="1 2">
    <name type="scientific">Kouleothrix aurantiaca</name>
    <dbReference type="NCBI Taxonomy" id="186479"/>
    <lineage>
        <taxon>Bacteria</taxon>
        <taxon>Bacillati</taxon>
        <taxon>Chloroflexota</taxon>
        <taxon>Chloroflexia</taxon>
        <taxon>Chloroflexales</taxon>
        <taxon>Roseiflexineae</taxon>
        <taxon>Roseiflexaceae</taxon>
        <taxon>Kouleothrix</taxon>
    </lineage>
</organism>
<evidence type="ECO:0000313" key="1">
    <source>
        <dbReference type="EMBL" id="KPV54800.1"/>
    </source>
</evidence>
<comment type="caution">
    <text evidence="1">The sequence shown here is derived from an EMBL/GenBank/DDBJ whole genome shotgun (WGS) entry which is preliminary data.</text>
</comment>
<name>A0A0P9DAY0_9CHLR</name>
<dbReference type="Proteomes" id="UP000050509">
    <property type="component" value="Unassembled WGS sequence"/>
</dbReference>